<dbReference type="Gene3D" id="3.90.226.10">
    <property type="entry name" value="2-enoyl-CoA Hydratase, Chain A, domain 1"/>
    <property type="match status" value="1"/>
</dbReference>
<dbReference type="SUPFAM" id="SSF48179">
    <property type="entry name" value="6-phosphogluconate dehydrogenase C-terminal domain-like"/>
    <property type="match status" value="2"/>
</dbReference>
<dbReference type="GO" id="GO:0016509">
    <property type="term" value="F:long-chain (3S)-3-hydroxyacyl-CoA dehydrogenase (NAD+) activity"/>
    <property type="evidence" value="ECO:0007669"/>
    <property type="project" value="TreeGrafter"/>
</dbReference>
<dbReference type="InterPro" id="IPR029045">
    <property type="entry name" value="ClpP/crotonase-like_dom_sf"/>
</dbReference>
<dbReference type="Pfam" id="PF00378">
    <property type="entry name" value="ECH_1"/>
    <property type="match status" value="1"/>
</dbReference>
<dbReference type="PANTHER" id="PTHR43612:SF3">
    <property type="entry name" value="TRIFUNCTIONAL ENZYME SUBUNIT ALPHA, MITOCHONDRIAL"/>
    <property type="match status" value="1"/>
</dbReference>
<name>A0A6L3SVT8_9HYPH</name>
<evidence type="ECO:0000313" key="15">
    <source>
        <dbReference type="EMBL" id="KAB1070528.1"/>
    </source>
</evidence>
<dbReference type="InterPro" id="IPR050136">
    <property type="entry name" value="FA_oxidation_alpha_subunit"/>
</dbReference>
<keyword evidence="10" id="KW-0456">Lyase</keyword>
<dbReference type="RefSeq" id="WP_151005269.1">
    <property type="nucleotide sequence ID" value="NZ_BPQY01000099.1"/>
</dbReference>
<evidence type="ECO:0000256" key="5">
    <source>
        <dbReference type="ARBA" id="ARBA00022832"/>
    </source>
</evidence>
<evidence type="ECO:0000256" key="12">
    <source>
        <dbReference type="ARBA" id="ARBA00049556"/>
    </source>
</evidence>
<dbReference type="SUPFAM" id="SSF52096">
    <property type="entry name" value="ClpP/crotonase"/>
    <property type="match status" value="1"/>
</dbReference>
<dbReference type="FunFam" id="3.40.50.720:FF:000009">
    <property type="entry name" value="Fatty oxidation complex, alpha subunit"/>
    <property type="match status" value="1"/>
</dbReference>
<dbReference type="InterPro" id="IPR008927">
    <property type="entry name" value="6-PGluconate_DH-like_C_sf"/>
</dbReference>
<dbReference type="PROSITE" id="PS00067">
    <property type="entry name" value="3HCDH"/>
    <property type="match status" value="1"/>
</dbReference>
<comment type="pathway">
    <text evidence="1">Lipid metabolism; fatty acid beta-oxidation.</text>
</comment>
<keyword evidence="6" id="KW-0442">Lipid degradation</keyword>
<gene>
    <name evidence="15" type="ORF">F6X53_29980</name>
</gene>
<protein>
    <recommendedName>
        <fullName evidence="4">enoyl-CoA hydratase</fullName>
        <ecNumber evidence="4">4.2.1.17</ecNumber>
    </recommendedName>
</protein>
<evidence type="ECO:0000259" key="14">
    <source>
        <dbReference type="Pfam" id="PF02737"/>
    </source>
</evidence>
<accession>A0A6L3SVT8</accession>
<evidence type="ECO:0000256" key="10">
    <source>
        <dbReference type="ARBA" id="ARBA00023239"/>
    </source>
</evidence>
<reference evidence="15 16" key="1">
    <citation type="submission" date="2019-09" db="EMBL/GenBank/DDBJ databases">
        <title>YIM 48816 draft genome.</title>
        <authorList>
            <person name="Jiang L."/>
        </authorList>
    </citation>
    <scope>NUCLEOTIDE SEQUENCE [LARGE SCALE GENOMIC DNA]</scope>
    <source>
        <strain evidence="15 16">YIM 48816</strain>
    </source>
</reference>
<dbReference type="InterPro" id="IPR006180">
    <property type="entry name" value="3-OHacyl-CoA_DH_CS"/>
</dbReference>
<evidence type="ECO:0000256" key="6">
    <source>
        <dbReference type="ARBA" id="ARBA00022963"/>
    </source>
</evidence>
<comment type="similarity">
    <text evidence="2">In the central section; belongs to the 3-hydroxyacyl-CoA dehydrogenase family.</text>
</comment>
<evidence type="ECO:0000256" key="3">
    <source>
        <dbReference type="ARBA" id="ARBA00008750"/>
    </source>
</evidence>
<proteinExistence type="inferred from homology"/>
<dbReference type="SUPFAM" id="SSF51735">
    <property type="entry name" value="NAD(P)-binding Rossmann-fold domains"/>
    <property type="match status" value="1"/>
</dbReference>
<keyword evidence="9" id="KW-0443">Lipid metabolism</keyword>
<organism evidence="15 16">
    <name type="scientific">Methylobacterium soli</name>
    <dbReference type="NCBI Taxonomy" id="553447"/>
    <lineage>
        <taxon>Bacteria</taxon>
        <taxon>Pseudomonadati</taxon>
        <taxon>Pseudomonadota</taxon>
        <taxon>Alphaproteobacteria</taxon>
        <taxon>Hyphomicrobiales</taxon>
        <taxon>Methylobacteriaceae</taxon>
        <taxon>Methylobacterium</taxon>
    </lineage>
</organism>
<dbReference type="Gene3D" id="3.40.50.720">
    <property type="entry name" value="NAD(P)-binding Rossmann-like Domain"/>
    <property type="match status" value="1"/>
</dbReference>
<evidence type="ECO:0000256" key="2">
    <source>
        <dbReference type="ARBA" id="ARBA00007005"/>
    </source>
</evidence>
<comment type="catalytic activity">
    <reaction evidence="12">
        <text>a (3S)-3-hydroxyacyl-CoA + NAD(+) = a 3-oxoacyl-CoA + NADH + H(+)</text>
        <dbReference type="Rhea" id="RHEA:22432"/>
        <dbReference type="ChEBI" id="CHEBI:15378"/>
        <dbReference type="ChEBI" id="CHEBI:57318"/>
        <dbReference type="ChEBI" id="CHEBI:57540"/>
        <dbReference type="ChEBI" id="CHEBI:57945"/>
        <dbReference type="ChEBI" id="CHEBI:90726"/>
        <dbReference type="EC" id="1.1.1.35"/>
    </reaction>
</comment>
<dbReference type="EC" id="4.2.1.17" evidence="4"/>
<dbReference type="OrthoDB" id="9771883at2"/>
<dbReference type="GO" id="GO:0004300">
    <property type="term" value="F:enoyl-CoA hydratase activity"/>
    <property type="evidence" value="ECO:0007669"/>
    <property type="project" value="UniProtKB-EC"/>
</dbReference>
<keyword evidence="16" id="KW-1185">Reference proteome</keyword>
<dbReference type="AlphaFoldDB" id="A0A6L3SVT8"/>
<keyword evidence="5" id="KW-0276">Fatty acid metabolism</keyword>
<keyword evidence="7" id="KW-0560">Oxidoreductase</keyword>
<evidence type="ECO:0000256" key="8">
    <source>
        <dbReference type="ARBA" id="ARBA00023027"/>
    </source>
</evidence>
<dbReference type="Gene3D" id="1.10.1040.50">
    <property type="match status" value="1"/>
</dbReference>
<dbReference type="GO" id="GO:0070403">
    <property type="term" value="F:NAD+ binding"/>
    <property type="evidence" value="ECO:0007669"/>
    <property type="project" value="InterPro"/>
</dbReference>
<dbReference type="GO" id="GO:0006635">
    <property type="term" value="P:fatty acid beta-oxidation"/>
    <property type="evidence" value="ECO:0007669"/>
    <property type="project" value="UniProtKB-UniPathway"/>
</dbReference>
<sequence>MPDTSLDNLQNFRFETDHDGIALATWDMPGRSMNVITPEVMDELNRIVDAVAAEPAIKGCVITSGKDNFSGGADLTMLQGLGREYERLKAETGEEAAMRHFFEESRRLTLLYRKLETCGKPFAAAISGICLGGAFELALACHHRVLADDDKTRVGLPEIKVGLFPGAGGTQRVARLMQTGDALQMLFKGEQIRALMARNMGLAHQVAAKAEIVEKAKAWIKAGGSAVAAWDVPKFKAPSGKVYSPAGMMIWPPANAIYRRETHDNYPAAKAILASVYEGLQLPMDLALRVESRYFAKILRSNEAAAMIRTLFISMGELNKGARRPKDVPATSVRTVGVVGAGFMGAGVAYVSAQAGMEVVLIDQSPEAAEKGKAYAHTLMTNQINKGRAKTADRDALLGRIRTSADYADLKACDLVIEAVFEDPKVKAEVIAKVEAVIGPEVIFASNTSTLPISGLAKASGRPDQFVGIHFFSPVEKMLLVEIIKGESTGARAIATALDFVRAIKKTPIVVNDSRGFFANRCVTAYLLEGHKMLLEGVPPAMIEAAGRMAGMPVGPLSLNDEVALDLGLKIARATEAQLGADAVDPAQKQLLVELVENQGRLGRKNRKGFYDYSEGAPKRLWPGLKDLQPTHLDPDSVDVQELKHRLLVVQALEAARTVGEGVVTDPREADVGSILGFGFAPFTGGALSYIDFMGAAAFADLARSLEAQHGPRFAVPENLARMAESGATFYGEAAKHAA</sequence>
<evidence type="ECO:0000256" key="1">
    <source>
        <dbReference type="ARBA" id="ARBA00005005"/>
    </source>
</evidence>
<keyword evidence="8" id="KW-0520">NAD</keyword>
<dbReference type="CDD" id="cd06558">
    <property type="entry name" value="crotonase-like"/>
    <property type="match status" value="1"/>
</dbReference>
<dbReference type="InterPro" id="IPR001753">
    <property type="entry name" value="Enoyl-CoA_hydra/iso"/>
</dbReference>
<comment type="caution">
    <text evidence="15">The sequence shown here is derived from an EMBL/GenBank/DDBJ whole genome shotgun (WGS) entry which is preliminary data.</text>
</comment>
<evidence type="ECO:0000256" key="11">
    <source>
        <dbReference type="ARBA" id="ARBA00023268"/>
    </source>
</evidence>
<evidence type="ECO:0000256" key="7">
    <source>
        <dbReference type="ARBA" id="ARBA00023002"/>
    </source>
</evidence>
<keyword evidence="11" id="KW-0511">Multifunctional enzyme</keyword>
<evidence type="ECO:0000259" key="13">
    <source>
        <dbReference type="Pfam" id="PF00725"/>
    </source>
</evidence>
<feature type="domain" description="3-hydroxyacyl-CoA dehydrogenase C-terminal" evidence="13">
    <location>
        <begin position="516"/>
        <end position="613"/>
    </location>
</feature>
<dbReference type="PANTHER" id="PTHR43612">
    <property type="entry name" value="TRIFUNCTIONAL ENZYME SUBUNIT ALPHA"/>
    <property type="match status" value="1"/>
</dbReference>
<dbReference type="Pfam" id="PF00725">
    <property type="entry name" value="3HCDH"/>
    <property type="match status" value="1"/>
</dbReference>
<dbReference type="EMBL" id="VZZK01000062">
    <property type="protein sequence ID" value="KAB1070528.1"/>
    <property type="molecule type" value="Genomic_DNA"/>
</dbReference>
<dbReference type="Proteomes" id="UP000474159">
    <property type="component" value="Unassembled WGS sequence"/>
</dbReference>
<dbReference type="Pfam" id="PF02737">
    <property type="entry name" value="3HCDH_N"/>
    <property type="match status" value="1"/>
</dbReference>
<dbReference type="InterPro" id="IPR036291">
    <property type="entry name" value="NAD(P)-bd_dom_sf"/>
</dbReference>
<feature type="domain" description="3-hydroxyacyl-CoA dehydrogenase NAD binding" evidence="14">
    <location>
        <begin position="335"/>
        <end position="513"/>
    </location>
</feature>
<evidence type="ECO:0000256" key="9">
    <source>
        <dbReference type="ARBA" id="ARBA00023098"/>
    </source>
</evidence>
<comment type="similarity">
    <text evidence="3">In the N-terminal section; belongs to the enoyl-CoA hydratase/isomerase family.</text>
</comment>
<evidence type="ECO:0000313" key="16">
    <source>
        <dbReference type="Proteomes" id="UP000474159"/>
    </source>
</evidence>
<evidence type="ECO:0000256" key="4">
    <source>
        <dbReference type="ARBA" id="ARBA00012076"/>
    </source>
</evidence>
<dbReference type="InterPro" id="IPR006108">
    <property type="entry name" value="3HC_DH_C"/>
</dbReference>
<dbReference type="InterPro" id="IPR006176">
    <property type="entry name" value="3-OHacyl-CoA_DH_NAD-bd"/>
</dbReference>
<dbReference type="UniPathway" id="UPA00659"/>